<name>A0ABW6R3Y2_9NOCA</name>
<dbReference type="PROSITE" id="PS51664">
    <property type="entry name" value="YCAO"/>
    <property type="match status" value="1"/>
</dbReference>
<dbReference type="Gene3D" id="3.30.1330.230">
    <property type="match status" value="1"/>
</dbReference>
<evidence type="ECO:0000313" key="2">
    <source>
        <dbReference type="EMBL" id="MFF3228201.1"/>
    </source>
</evidence>
<dbReference type="InterPro" id="IPR003776">
    <property type="entry name" value="YcaO-like_dom"/>
</dbReference>
<evidence type="ECO:0000313" key="3">
    <source>
        <dbReference type="Proteomes" id="UP001601948"/>
    </source>
</evidence>
<dbReference type="EMBL" id="JBIAPI010000013">
    <property type="protein sequence ID" value="MFF3228201.1"/>
    <property type="molecule type" value="Genomic_DNA"/>
</dbReference>
<feature type="domain" description="YcaO" evidence="1">
    <location>
        <begin position="89"/>
        <end position="429"/>
    </location>
</feature>
<accession>A0ABW6R3Y2</accession>
<dbReference type="Gene3D" id="3.30.160.660">
    <property type="match status" value="1"/>
</dbReference>
<keyword evidence="3" id="KW-1185">Reference proteome</keyword>
<dbReference type="Gene3D" id="3.30.40.250">
    <property type="match status" value="1"/>
</dbReference>
<dbReference type="PANTHER" id="PTHR37809:SF1">
    <property type="entry name" value="RIBOSOMAL PROTEIN S12 METHYLTHIOTRANSFERASE ACCESSORY FACTOR YCAO"/>
    <property type="match status" value="1"/>
</dbReference>
<proteinExistence type="predicted"/>
<gene>
    <name evidence="2" type="ORF">ACFYV7_35780</name>
</gene>
<protein>
    <submittedName>
        <fullName evidence="2">YcaO-like family protein</fullName>
    </submittedName>
</protein>
<dbReference type="PANTHER" id="PTHR37809">
    <property type="entry name" value="RIBOSOMAL PROTEIN S12 METHYLTHIOTRANSFERASE ACCESSORY FACTOR YCAO"/>
    <property type="match status" value="1"/>
</dbReference>
<dbReference type="Pfam" id="PF02624">
    <property type="entry name" value="YcaO"/>
    <property type="match status" value="1"/>
</dbReference>
<dbReference type="RefSeq" id="WP_387724820.1">
    <property type="nucleotide sequence ID" value="NZ_JBIAPI010000013.1"/>
</dbReference>
<reference evidence="2 3" key="1">
    <citation type="submission" date="2024-10" db="EMBL/GenBank/DDBJ databases">
        <title>The Natural Products Discovery Center: Release of the First 8490 Sequenced Strains for Exploring Actinobacteria Biosynthetic Diversity.</title>
        <authorList>
            <person name="Kalkreuter E."/>
            <person name="Kautsar S.A."/>
            <person name="Yang D."/>
            <person name="Bader C.D."/>
            <person name="Teijaro C.N."/>
            <person name="Fluegel L."/>
            <person name="Davis C.M."/>
            <person name="Simpson J.R."/>
            <person name="Lauterbach L."/>
            <person name="Steele A.D."/>
            <person name="Gui C."/>
            <person name="Meng S."/>
            <person name="Li G."/>
            <person name="Viehrig K."/>
            <person name="Ye F."/>
            <person name="Su P."/>
            <person name="Kiefer A.F."/>
            <person name="Nichols A."/>
            <person name="Cepeda A.J."/>
            <person name="Yan W."/>
            <person name="Fan B."/>
            <person name="Jiang Y."/>
            <person name="Adhikari A."/>
            <person name="Zheng C.-J."/>
            <person name="Schuster L."/>
            <person name="Cowan T.M."/>
            <person name="Smanski M.J."/>
            <person name="Chevrette M.G."/>
            <person name="De Carvalho L.P.S."/>
            <person name="Shen B."/>
        </authorList>
    </citation>
    <scope>NUCLEOTIDE SEQUENCE [LARGE SCALE GENOMIC DNA]</scope>
    <source>
        <strain evidence="2 3">NPDC003040</strain>
    </source>
</reference>
<sequence>MSVVTSGSDVMQSTDAKELLRLRVFGSPDQLARVEPALNTAFAQWHSIWQPPSEIDIRYFHSRPELHDHVLLLGQSDLGPNQPPMQVAGCAVDPDAAATSCVGELVERHLGRAWINPTPKHATAASFAPEDAFPVADYFGAPVFPDRWLYPRFTADRPLTWTQARRYPDGDPIWVPESLVGLGAPAPAERLGEVTTVGLAAGSSYRQAAAHGLYEMLERATVMDYWQTHRPFELLTGAAIVDHTDFLATDKMLGWHTQLLQARSAAGTGVAVALTRHTEIPAFGIGLSAHPDPAERLRHALAEAVQVRLLASLQQGHTTDTLTSFQDHLTYYCHPLRFADLDTLVGPPTDEVIEQPIEDDAELAGLLTDAGSRVAAVELARSAAGGPAVVRVRATRLPHMEVRESCACLPAPALTTAAAPGPYRPHPYP</sequence>
<organism evidence="2 3">
    <name type="scientific">Nocardia suismassiliense</name>
    <dbReference type="NCBI Taxonomy" id="2077092"/>
    <lineage>
        <taxon>Bacteria</taxon>
        <taxon>Bacillati</taxon>
        <taxon>Actinomycetota</taxon>
        <taxon>Actinomycetes</taxon>
        <taxon>Mycobacteriales</taxon>
        <taxon>Nocardiaceae</taxon>
        <taxon>Nocardia</taxon>
    </lineage>
</organism>
<dbReference type="Proteomes" id="UP001601948">
    <property type="component" value="Unassembled WGS sequence"/>
</dbReference>
<comment type="caution">
    <text evidence="2">The sequence shown here is derived from an EMBL/GenBank/DDBJ whole genome shotgun (WGS) entry which is preliminary data.</text>
</comment>
<evidence type="ECO:0000259" key="1">
    <source>
        <dbReference type="PROSITE" id="PS51664"/>
    </source>
</evidence>